<sequence>MALEEPPPCREKEQSYVIRNIKWTSCEDFTVNRGVQQIEDYISTWEVHESWLHCTDFLREEDLEFCKRYHYKTRWSLPTSRKPIPRAIASVHFIIEISEIKPRTFPVEVFFFLESNRLEHRPGKTSFREKWLKDIIESKNNLMESIFF</sequence>
<proteinExistence type="predicted"/>
<gene>
    <name evidence="1" type="ORF">NDU88_001673</name>
</gene>
<comment type="caution">
    <text evidence="1">The sequence shown here is derived from an EMBL/GenBank/DDBJ whole genome shotgun (WGS) entry which is preliminary data.</text>
</comment>
<dbReference type="AlphaFoldDB" id="A0AAV7V903"/>
<dbReference type="PANTHER" id="PTHR35075">
    <property type="entry name" value="A-KINASE ANCHOR PROTEIN 14"/>
    <property type="match status" value="1"/>
</dbReference>
<dbReference type="Proteomes" id="UP001066276">
    <property type="component" value="Chromosome 2_1"/>
</dbReference>
<protein>
    <recommendedName>
        <fullName evidence="3">A-kinase anchor protein 14</fullName>
    </recommendedName>
</protein>
<dbReference type="InterPro" id="IPR025663">
    <property type="entry name" value="AKAP_28"/>
</dbReference>
<dbReference type="GO" id="GO:0005952">
    <property type="term" value="C:cAMP-dependent protein kinase complex"/>
    <property type="evidence" value="ECO:0007669"/>
    <property type="project" value="TreeGrafter"/>
</dbReference>
<organism evidence="1 2">
    <name type="scientific">Pleurodeles waltl</name>
    <name type="common">Iberian ribbed newt</name>
    <dbReference type="NCBI Taxonomy" id="8319"/>
    <lineage>
        <taxon>Eukaryota</taxon>
        <taxon>Metazoa</taxon>
        <taxon>Chordata</taxon>
        <taxon>Craniata</taxon>
        <taxon>Vertebrata</taxon>
        <taxon>Euteleostomi</taxon>
        <taxon>Amphibia</taxon>
        <taxon>Batrachia</taxon>
        <taxon>Caudata</taxon>
        <taxon>Salamandroidea</taxon>
        <taxon>Salamandridae</taxon>
        <taxon>Pleurodelinae</taxon>
        <taxon>Pleurodeles</taxon>
    </lineage>
</organism>
<dbReference type="PANTHER" id="PTHR35075:SF1">
    <property type="entry name" value="A-KINASE ANCHOR PROTEIN 14"/>
    <property type="match status" value="1"/>
</dbReference>
<evidence type="ECO:0000313" key="1">
    <source>
        <dbReference type="EMBL" id="KAJ1197827.1"/>
    </source>
</evidence>
<dbReference type="EMBL" id="JANPWB010000003">
    <property type="protein sequence ID" value="KAJ1197827.1"/>
    <property type="molecule type" value="Genomic_DNA"/>
</dbReference>
<dbReference type="GO" id="GO:0034237">
    <property type="term" value="F:protein kinase A regulatory subunit binding"/>
    <property type="evidence" value="ECO:0007669"/>
    <property type="project" value="TreeGrafter"/>
</dbReference>
<evidence type="ECO:0008006" key="3">
    <source>
        <dbReference type="Google" id="ProtNLM"/>
    </source>
</evidence>
<reference evidence="1" key="1">
    <citation type="journal article" date="2022" name="bioRxiv">
        <title>Sequencing and chromosome-scale assembly of the giantPleurodeles waltlgenome.</title>
        <authorList>
            <person name="Brown T."/>
            <person name="Elewa A."/>
            <person name="Iarovenko S."/>
            <person name="Subramanian E."/>
            <person name="Araus A.J."/>
            <person name="Petzold A."/>
            <person name="Susuki M."/>
            <person name="Suzuki K.-i.T."/>
            <person name="Hayashi T."/>
            <person name="Toyoda A."/>
            <person name="Oliveira C."/>
            <person name="Osipova E."/>
            <person name="Leigh N.D."/>
            <person name="Simon A."/>
            <person name="Yun M.H."/>
        </authorList>
    </citation>
    <scope>NUCLEOTIDE SEQUENCE</scope>
    <source>
        <strain evidence="1">20211129_DDA</strain>
        <tissue evidence="1">Liver</tissue>
    </source>
</reference>
<dbReference type="InterPro" id="IPR053084">
    <property type="entry name" value="AKAP"/>
</dbReference>
<accession>A0AAV7V903</accession>
<name>A0AAV7V903_PLEWA</name>
<dbReference type="Pfam" id="PF14469">
    <property type="entry name" value="AKAP28"/>
    <property type="match status" value="1"/>
</dbReference>
<evidence type="ECO:0000313" key="2">
    <source>
        <dbReference type="Proteomes" id="UP001066276"/>
    </source>
</evidence>
<keyword evidence="2" id="KW-1185">Reference proteome</keyword>